<dbReference type="STRING" id="238.BBD35_05480"/>
<evidence type="ECO:0000313" key="2">
    <source>
        <dbReference type="Proteomes" id="UP000188947"/>
    </source>
</evidence>
<keyword evidence="2" id="KW-1185">Reference proteome</keyword>
<dbReference type="Proteomes" id="UP000188947">
    <property type="component" value="Unassembled WGS sequence"/>
</dbReference>
<gene>
    <name evidence="1" type="ORF">BMF97_17155</name>
</gene>
<dbReference type="NCBIfam" id="TIGR01200">
    <property type="entry name" value="GLPGLI"/>
    <property type="match status" value="1"/>
</dbReference>
<dbReference type="AlphaFoldDB" id="A0A1T3F1P7"/>
<protein>
    <recommendedName>
        <fullName evidence="3">GLPGLI family protein</fullName>
    </recommendedName>
</protein>
<dbReference type="EMBL" id="MPOG01000019">
    <property type="protein sequence ID" value="OOH93196.1"/>
    <property type="molecule type" value="Genomic_DNA"/>
</dbReference>
<evidence type="ECO:0000313" key="1">
    <source>
        <dbReference type="EMBL" id="OOH93196.1"/>
    </source>
</evidence>
<comment type="caution">
    <text evidence="1">The sequence shown here is derived from an EMBL/GenBank/DDBJ whole genome shotgun (WGS) entry which is preliminary data.</text>
</comment>
<proteinExistence type="predicted"/>
<accession>A0A1T3F1P7</accession>
<sequence length="258" mass="30316">MIKENLLYIFIYFVSFGYFYSQKVTITPIVKVTYDATLNLGENYRHSEKFILIGNTVESYFAAYQNYLNDSGQYILNEDVIDVRAISAYFQERVIKRNNNYTVFFNNEDGKIKYDDNIGLKWVLYGETKIISDVVCQMAATNKFGRRWIAYFAKDSYQIPIGPYKFGGLPGLIFELYDTKDDYHFTLTGIAKEKTAFVFNLDGYKNYTKQQYLKAKDNLEYSPSRFPDMGAEMNIKNRIMLERIKKMHNNPIELKPFE</sequence>
<dbReference type="InterPro" id="IPR005901">
    <property type="entry name" value="GLPGLI"/>
</dbReference>
<reference evidence="1 2" key="1">
    <citation type="submission" date="2016-11" db="EMBL/GenBank/DDBJ databases">
        <title>Genome sequence and comparative genomic analysis of clinical strain Elizabethkingia meningoseptica 61421 PRCM.</title>
        <authorList>
            <person name="Wang M."/>
            <person name="Hu S."/>
            <person name="Cao L."/>
            <person name="Jiang T."/>
            <person name="Zhou Y."/>
            <person name="Ming D."/>
        </authorList>
    </citation>
    <scope>NUCLEOTIDE SEQUENCE [LARGE SCALE GENOMIC DNA]</scope>
    <source>
        <strain evidence="1 2">61421 PRCM</strain>
    </source>
</reference>
<name>A0A1T3F1P7_ELIME</name>
<organism evidence="1 2">
    <name type="scientific">Elizabethkingia meningoseptica</name>
    <name type="common">Chryseobacterium meningosepticum</name>
    <dbReference type="NCBI Taxonomy" id="238"/>
    <lineage>
        <taxon>Bacteria</taxon>
        <taxon>Pseudomonadati</taxon>
        <taxon>Bacteroidota</taxon>
        <taxon>Flavobacteriia</taxon>
        <taxon>Flavobacteriales</taxon>
        <taxon>Weeksellaceae</taxon>
        <taxon>Elizabethkingia</taxon>
    </lineage>
</organism>
<dbReference type="RefSeq" id="WP_070905100.1">
    <property type="nucleotide sequence ID" value="NZ_CP016378.1"/>
</dbReference>
<evidence type="ECO:0008006" key="3">
    <source>
        <dbReference type="Google" id="ProtNLM"/>
    </source>
</evidence>
<dbReference type="OrthoDB" id="1440774at2"/>